<evidence type="ECO:0000256" key="10">
    <source>
        <dbReference type="RuleBase" id="RU369038"/>
    </source>
</evidence>
<comment type="caution">
    <text evidence="14">The sequence shown here is derived from an EMBL/GenBank/DDBJ whole genome shotgun (WGS) entry which is preliminary data.</text>
</comment>
<dbReference type="SUPFAM" id="SSF46689">
    <property type="entry name" value="Homeodomain-like"/>
    <property type="match status" value="1"/>
</dbReference>
<dbReference type="Gene3D" id="1.10.10.60">
    <property type="entry name" value="Homeodomain-like"/>
    <property type="match status" value="1"/>
</dbReference>
<keyword evidence="6 8" id="KW-0539">Nucleus</keyword>
<sequence>MANQPSRAISSCLHLKTKMPSFSTTTTEALDTLWVPSPSPAFHESMVNLEEKSIIDDEDESYDECRDLQYRSKKRRLSPSQVQSLERSFDEESRLQPERKTQLAKELGLQPRQVAIWFQNRRARFKTKQLEKEYSQLKDRCDKLKADCNCLVKEKEQLKEELLSLKDKLLRWKEKPNLSSDPDPLEPVSSGNNNISEEEQRSKIAIAKQLSDKRAMLGCKQNHDEGSALRRSDALNLGSPYFTYSDGQALMLGHDSSDFSQDEGDNLDFPKPEHVSSYSAVNTNNGEFGMTSMWEDQHLWSWPC</sequence>
<dbReference type="Proteomes" id="UP001345219">
    <property type="component" value="Chromosome 13"/>
</dbReference>
<dbReference type="PRINTS" id="PR00031">
    <property type="entry name" value="HTHREPRESSR"/>
</dbReference>
<evidence type="ECO:0000313" key="14">
    <source>
        <dbReference type="EMBL" id="KAK4779951.1"/>
    </source>
</evidence>
<keyword evidence="11" id="KW-0175">Coiled coil</keyword>
<dbReference type="InterPro" id="IPR045224">
    <property type="entry name" value="HDZip_class_I_plant"/>
</dbReference>
<dbReference type="FunFam" id="1.10.10.60:FF:000144">
    <property type="entry name" value="homeobox-leucine zipper protein ATHB-6-like"/>
    <property type="match status" value="1"/>
</dbReference>
<accession>A0AAN7L661</accession>
<feature type="compositionally biased region" description="Basic and acidic residues" evidence="12">
    <location>
        <begin position="87"/>
        <end position="100"/>
    </location>
</feature>
<comment type="subcellular location">
    <subcellularLocation>
        <location evidence="1 8 9">Nucleus</location>
    </subcellularLocation>
</comment>
<evidence type="ECO:0000256" key="4">
    <source>
        <dbReference type="ARBA" id="ARBA00023155"/>
    </source>
</evidence>
<gene>
    <name evidence="14" type="ORF">SAY87_016057</name>
</gene>
<dbReference type="PANTHER" id="PTHR24326">
    <property type="entry name" value="HOMEOBOX-LEUCINE ZIPPER PROTEIN"/>
    <property type="match status" value="1"/>
</dbReference>
<dbReference type="PROSITE" id="PS00027">
    <property type="entry name" value="HOMEOBOX_1"/>
    <property type="match status" value="1"/>
</dbReference>
<dbReference type="AlphaFoldDB" id="A0AAN7L661"/>
<dbReference type="CDD" id="cd00086">
    <property type="entry name" value="homeodomain"/>
    <property type="match status" value="1"/>
</dbReference>
<dbReference type="SMART" id="SM00389">
    <property type="entry name" value="HOX"/>
    <property type="match status" value="1"/>
</dbReference>
<feature type="region of interest" description="Disordered" evidence="12">
    <location>
        <begin position="76"/>
        <end position="100"/>
    </location>
</feature>
<evidence type="ECO:0000256" key="5">
    <source>
        <dbReference type="ARBA" id="ARBA00023163"/>
    </source>
</evidence>
<keyword evidence="15" id="KW-1185">Reference proteome</keyword>
<evidence type="ECO:0000259" key="13">
    <source>
        <dbReference type="PROSITE" id="PS50071"/>
    </source>
</evidence>
<evidence type="ECO:0000256" key="11">
    <source>
        <dbReference type="SAM" id="Coils"/>
    </source>
</evidence>
<dbReference type="GO" id="GO:0045893">
    <property type="term" value="P:positive regulation of DNA-templated transcription"/>
    <property type="evidence" value="ECO:0007669"/>
    <property type="project" value="TreeGrafter"/>
</dbReference>
<dbReference type="Pfam" id="PF02183">
    <property type="entry name" value="HALZ"/>
    <property type="match status" value="1"/>
</dbReference>
<evidence type="ECO:0000256" key="6">
    <source>
        <dbReference type="ARBA" id="ARBA00023242"/>
    </source>
</evidence>
<dbReference type="PROSITE" id="PS50071">
    <property type="entry name" value="HOMEOBOX_2"/>
    <property type="match status" value="1"/>
</dbReference>
<feature type="region of interest" description="Disordered" evidence="12">
    <location>
        <begin position="175"/>
        <end position="201"/>
    </location>
</feature>
<dbReference type="Pfam" id="PF00046">
    <property type="entry name" value="Homeodomain"/>
    <property type="match status" value="1"/>
</dbReference>
<dbReference type="GO" id="GO:0000981">
    <property type="term" value="F:DNA-binding transcription factor activity, RNA polymerase II-specific"/>
    <property type="evidence" value="ECO:0007669"/>
    <property type="project" value="UniProtKB-UniRule"/>
</dbReference>
<feature type="coiled-coil region" evidence="11">
    <location>
        <begin position="120"/>
        <end position="175"/>
    </location>
</feature>
<dbReference type="EMBL" id="JAXIOK010000001">
    <property type="protein sequence ID" value="KAK4779951.1"/>
    <property type="molecule type" value="Genomic_DNA"/>
</dbReference>
<evidence type="ECO:0000313" key="15">
    <source>
        <dbReference type="Proteomes" id="UP001345219"/>
    </source>
</evidence>
<reference evidence="14 15" key="1">
    <citation type="journal article" date="2023" name="Hortic Res">
        <title>Pangenome of water caltrop reveals structural variations and asymmetric subgenome divergence after allopolyploidization.</title>
        <authorList>
            <person name="Zhang X."/>
            <person name="Chen Y."/>
            <person name="Wang L."/>
            <person name="Yuan Y."/>
            <person name="Fang M."/>
            <person name="Shi L."/>
            <person name="Lu R."/>
            <person name="Comes H.P."/>
            <person name="Ma Y."/>
            <person name="Chen Y."/>
            <person name="Huang G."/>
            <person name="Zhou Y."/>
            <person name="Zheng Z."/>
            <person name="Qiu Y."/>
        </authorList>
    </citation>
    <scope>NUCLEOTIDE SEQUENCE [LARGE SCALE GENOMIC DNA]</scope>
    <source>
        <tissue evidence="14">Roots</tissue>
    </source>
</reference>
<keyword evidence="3 8" id="KW-0238">DNA-binding</keyword>
<dbReference type="InterPro" id="IPR017970">
    <property type="entry name" value="Homeobox_CS"/>
</dbReference>
<name>A0AAN7L661_9MYRT</name>
<dbReference type="InterPro" id="IPR000047">
    <property type="entry name" value="HTH_motif"/>
</dbReference>
<dbReference type="InterPro" id="IPR003106">
    <property type="entry name" value="Leu_zip_homeo"/>
</dbReference>
<dbReference type="InterPro" id="IPR009057">
    <property type="entry name" value="Homeodomain-like_sf"/>
</dbReference>
<dbReference type="GO" id="GO:0005634">
    <property type="term" value="C:nucleus"/>
    <property type="evidence" value="ECO:0007669"/>
    <property type="project" value="UniProtKB-SubCell"/>
</dbReference>
<evidence type="ECO:0000256" key="12">
    <source>
        <dbReference type="SAM" id="MobiDB-lite"/>
    </source>
</evidence>
<keyword evidence="4 8" id="KW-0371">Homeobox</keyword>
<dbReference type="PANTHER" id="PTHR24326:SF610">
    <property type="entry name" value="HOMEOBOX-LEUCINE ZIPPER PROTEIN"/>
    <property type="match status" value="1"/>
</dbReference>
<evidence type="ECO:0000256" key="8">
    <source>
        <dbReference type="PROSITE-ProRule" id="PRU00108"/>
    </source>
</evidence>
<dbReference type="GO" id="GO:0000976">
    <property type="term" value="F:transcription cis-regulatory region binding"/>
    <property type="evidence" value="ECO:0007669"/>
    <property type="project" value="UniProtKB-ARBA"/>
</dbReference>
<organism evidence="14 15">
    <name type="scientific">Trapa incisa</name>
    <dbReference type="NCBI Taxonomy" id="236973"/>
    <lineage>
        <taxon>Eukaryota</taxon>
        <taxon>Viridiplantae</taxon>
        <taxon>Streptophyta</taxon>
        <taxon>Embryophyta</taxon>
        <taxon>Tracheophyta</taxon>
        <taxon>Spermatophyta</taxon>
        <taxon>Magnoliopsida</taxon>
        <taxon>eudicotyledons</taxon>
        <taxon>Gunneridae</taxon>
        <taxon>Pentapetalae</taxon>
        <taxon>rosids</taxon>
        <taxon>malvids</taxon>
        <taxon>Myrtales</taxon>
        <taxon>Lythraceae</taxon>
        <taxon>Trapa</taxon>
    </lineage>
</organism>
<feature type="DNA-binding region" description="Homeobox" evidence="8">
    <location>
        <begin position="70"/>
        <end position="129"/>
    </location>
</feature>
<evidence type="ECO:0000256" key="7">
    <source>
        <dbReference type="ARBA" id="ARBA00025748"/>
    </source>
</evidence>
<evidence type="ECO:0000256" key="9">
    <source>
        <dbReference type="RuleBase" id="RU000682"/>
    </source>
</evidence>
<keyword evidence="2 10" id="KW-0805">Transcription regulation</keyword>
<comment type="function">
    <text evidence="10">Transcription factor.</text>
</comment>
<evidence type="ECO:0000256" key="3">
    <source>
        <dbReference type="ARBA" id="ARBA00023125"/>
    </source>
</evidence>
<feature type="domain" description="Homeobox" evidence="13">
    <location>
        <begin position="68"/>
        <end position="128"/>
    </location>
</feature>
<keyword evidence="5 10" id="KW-0804">Transcription</keyword>
<evidence type="ECO:0000256" key="2">
    <source>
        <dbReference type="ARBA" id="ARBA00023015"/>
    </source>
</evidence>
<dbReference type="InterPro" id="IPR001356">
    <property type="entry name" value="HD"/>
</dbReference>
<proteinExistence type="inferred from homology"/>
<protein>
    <recommendedName>
        <fullName evidence="10">Homeobox-leucine zipper protein</fullName>
    </recommendedName>
    <alternativeName>
        <fullName evidence="10">HD-ZIP protein</fullName>
    </alternativeName>
    <alternativeName>
        <fullName evidence="10">Homeodomain transcription factor</fullName>
    </alternativeName>
</protein>
<evidence type="ECO:0000256" key="1">
    <source>
        <dbReference type="ARBA" id="ARBA00004123"/>
    </source>
</evidence>
<comment type="similarity">
    <text evidence="7 10">Belongs to the HD-ZIP homeobox family. Class I subfamily.</text>
</comment>